<organism evidence="1 2">
    <name type="scientific">Nonomuraea jabiensis</name>
    <dbReference type="NCBI Taxonomy" id="882448"/>
    <lineage>
        <taxon>Bacteria</taxon>
        <taxon>Bacillati</taxon>
        <taxon>Actinomycetota</taxon>
        <taxon>Actinomycetes</taxon>
        <taxon>Streptosporangiales</taxon>
        <taxon>Streptosporangiaceae</taxon>
        <taxon>Nonomuraea</taxon>
    </lineage>
</organism>
<dbReference type="Gene3D" id="3.40.50.1820">
    <property type="entry name" value="alpha/beta hydrolase"/>
    <property type="match status" value="1"/>
</dbReference>
<gene>
    <name evidence="1" type="ORF">HD596_008553</name>
</gene>
<dbReference type="RefSeq" id="WP_185075027.1">
    <property type="nucleotide sequence ID" value="NZ_JACHMB010000001.1"/>
</dbReference>
<evidence type="ECO:0000313" key="2">
    <source>
        <dbReference type="Proteomes" id="UP000579153"/>
    </source>
</evidence>
<dbReference type="Proteomes" id="UP000579153">
    <property type="component" value="Unassembled WGS sequence"/>
</dbReference>
<protein>
    <submittedName>
        <fullName evidence="1">Pimeloyl-ACP methyl ester carboxylesterase</fullName>
    </submittedName>
</protein>
<dbReference type="AlphaFoldDB" id="A0A7W9LFD5"/>
<reference evidence="1 2" key="1">
    <citation type="submission" date="2020-08" db="EMBL/GenBank/DDBJ databases">
        <title>Sequencing the genomes of 1000 actinobacteria strains.</title>
        <authorList>
            <person name="Klenk H.-P."/>
        </authorList>
    </citation>
    <scope>NUCLEOTIDE SEQUENCE [LARGE SCALE GENOMIC DNA]</scope>
    <source>
        <strain evidence="1 2">DSM 45507</strain>
    </source>
</reference>
<accession>A0A7W9LFD5</accession>
<name>A0A7W9LFD5_9ACTN</name>
<dbReference type="EMBL" id="JACHMB010000001">
    <property type="protein sequence ID" value="MBB5781797.1"/>
    <property type="molecule type" value="Genomic_DNA"/>
</dbReference>
<proteinExistence type="predicted"/>
<dbReference type="SUPFAM" id="SSF53474">
    <property type="entry name" value="alpha/beta-Hydrolases"/>
    <property type="match status" value="1"/>
</dbReference>
<keyword evidence="2" id="KW-1185">Reference proteome</keyword>
<sequence length="80" mass="9068">MIGGEVARIPDFRPRLKGIGGPLMVLAGRHDRALHPALQRDFQRFAPQARLHMLERSGSFGHVEEAETVHSLLRDFWLQA</sequence>
<dbReference type="InterPro" id="IPR029058">
    <property type="entry name" value="AB_hydrolase_fold"/>
</dbReference>
<evidence type="ECO:0000313" key="1">
    <source>
        <dbReference type="EMBL" id="MBB5781797.1"/>
    </source>
</evidence>
<comment type="caution">
    <text evidence="1">The sequence shown here is derived from an EMBL/GenBank/DDBJ whole genome shotgun (WGS) entry which is preliminary data.</text>
</comment>